<comment type="caution">
    <text evidence="12">The sequence shown here is derived from an EMBL/GenBank/DDBJ whole genome shotgun (WGS) entry which is preliminary data.</text>
</comment>
<dbReference type="InterPro" id="IPR002642">
    <property type="entry name" value="LysoPLipase_cat_dom"/>
</dbReference>
<proteinExistence type="inferred from homology"/>
<dbReference type="GO" id="GO:0005829">
    <property type="term" value="C:cytosol"/>
    <property type="evidence" value="ECO:0007669"/>
    <property type="project" value="TreeGrafter"/>
</dbReference>
<dbReference type="STRING" id="27349.A0A0L6VTY8"/>
<dbReference type="PANTHER" id="PTHR10728">
    <property type="entry name" value="CYTOSOLIC PHOSPHOLIPASE A2"/>
    <property type="match status" value="1"/>
</dbReference>
<dbReference type="EC" id="3.1.1.5" evidence="2 9"/>
<dbReference type="PROSITE" id="PS51210">
    <property type="entry name" value="PLA2C"/>
    <property type="match status" value="1"/>
</dbReference>
<keyword evidence="13" id="KW-1185">Reference proteome</keyword>
<dbReference type="OrthoDB" id="4084751at2759"/>
<feature type="chain" id="PRO_5005394558" description="Lysophospholipase" evidence="9">
    <location>
        <begin position="33"/>
        <end position="780"/>
    </location>
</feature>
<feature type="region of interest" description="Disordered" evidence="10">
    <location>
        <begin position="701"/>
        <end position="724"/>
    </location>
</feature>
<gene>
    <name evidence="12" type="ORF">VP01_1115g2</name>
</gene>
<evidence type="ECO:0000313" key="12">
    <source>
        <dbReference type="EMBL" id="KNZ63670.1"/>
    </source>
</evidence>
<keyword evidence="6 8" id="KW-0443">Lipid metabolism</keyword>
<feature type="domain" description="PLA2c" evidence="11">
    <location>
        <begin position="74"/>
        <end position="780"/>
    </location>
</feature>
<keyword evidence="4 8" id="KW-0378">Hydrolase</keyword>
<comment type="similarity">
    <text evidence="1 9">Belongs to the lysophospholipase family.</text>
</comment>
<evidence type="ECO:0000256" key="9">
    <source>
        <dbReference type="RuleBase" id="RU362103"/>
    </source>
</evidence>
<dbReference type="AlphaFoldDB" id="A0A0L6VTY8"/>
<evidence type="ECO:0000256" key="10">
    <source>
        <dbReference type="SAM" id="MobiDB-lite"/>
    </source>
</evidence>
<dbReference type="GO" id="GO:0004623">
    <property type="term" value="F:phospholipase A2 activity"/>
    <property type="evidence" value="ECO:0007669"/>
    <property type="project" value="TreeGrafter"/>
</dbReference>
<feature type="compositionally biased region" description="Basic and acidic residues" evidence="10">
    <location>
        <begin position="701"/>
        <end position="711"/>
    </location>
</feature>
<evidence type="ECO:0000256" key="1">
    <source>
        <dbReference type="ARBA" id="ARBA00008780"/>
    </source>
</evidence>
<comment type="catalytic activity">
    <reaction evidence="9">
        <text>a 1-acyl-sn-glycero-3-phosphocholine + H2O = sn-glycerol 3-phosphocholine + a fatty acid + H(+)</text>
        <dbReference type="Rhea" id="RHEA:15177"/>
        <dbReference type="ChEBI" id="CHEBI:15377"/>
        <dbReference type="ChEBI" id="CHEBI:15378"/>
        <dbReference type="ChEBI" id="CHEBI:16870"/>
        <dbReference type="ChEBI" id="CHEBI:28868"/>
        <dbReference type="ChEBI" id="CHEBI:58168"/>
        <dbReference type="EC" id="3.1.1.5"/>
    </reaction>
</comment>
<organism evidence="12 13">
    <name type="scientific">Puccinia sorghi</name>
    <dbReference type="NCBI Taxonomy" id="27349"/>
    <lineage>
        <taxon>Eukaryota</taxon>
        <taxon>Fungi</taxon>
        <taxon>Dikarya</taxon>
        <taxon>Basidiomycota</taxon>
        <taxon>Pucciniomycotina</taxon>
        <taxon>Pucciniomycetes</taxon>
        <taxon>Pucciniales</taxon>
        <taxon>Pucciniaceae</taxon>
        <taxon>Puccinia</taxon>
    </lineage>
</organism>
<feature type="signal peptide" evidence="9">
    <location>
        <begin position="1"/>
        <end position="32"/>
    </location>
</feature>
<accession>A0A0L6VTY8</accession>
<dbReference type="PANTHER" id="PTHR10728:SF33">
    <property type="entry name" value="LYSOPHOSPHOLIPASE 1-RELATED"/>
    <property type="match status" value="1"/>
</dbReference>
<dbReference type="InterPro" id="IPR016035">
    <property type="entry name" value="Acyl_Trfase/lysoPLipase"/>
</dbReference>
<protein>
    <recommendedName>
        <fullName evidence="2 9">Lysophospholipase</fullName>
        <ecNumber evidence="2 9">3.1.1.5</ecNumber>
    </recommendedName>
</protein>
<dbReference type="Gene3D" id="3.40.1090.10">
    <property type="entry name" value="Cytosolic phospholipase A2 catalytic domain"/>
    <property type="match status" value="2"/>
</dbReference>
<reference evidence="12 13" key="1">
    <citation type="submission" date="2015-08" db="EMBL/GenBank/DDBJ databases">
        <title>Next Generation Sequencing and Analysis of the Genome of Puccinia sorghi L Schw, the Causal Agent of Maize Common Rust.</title>
        <authorList>
            <person name="Rochi L."/>
            <person name="Burguener G."/>
            <person name="Darino M."/>
            <person name="Turjanski A."/>
            <person name="Kreff E."/>
            <person name="Dieguez M.J."/>
            <person name="Sacco F."/>
        </authorList>
    </citation>
    <scope>NUCLEOTIDE SEQUENCE [LARGE SCALE GENOMIC DNA]</scope>
    <source>
        <strain evidence="12 13">RO10H11247</strain>
    </source>
</reference>
<keyword evidence="3 9" id="KW-0732">Signal</keyword>
<keyword evidence="5 8" id="KW-0442">Lipid degradation</keyword>
<dbReference type="SMART" id="SM00022">
    <property type="entry name" value="PLAc"/>
    <property type="match status" value="1"/>
</dbReference>
<evidence type="ECO:0000256" key="6">
    <source>
        <dbReference type="ARBA" id="ARBA00023098"/>
    </source>
</evidence>
<keyword evidence="7" id="KW-0325">Glycoprotein</keyword>
<evidence type="ECO:0000256" key="5">
    <source>
        <dbReference type="ARBA" id="ARBA00022963"/>
    </source>
</evidence>
<dbReference type="SUPFAM" id="SSF52151">
    <property type="entry name" value="FabD/lysophospholipase-like"/>
    <property type="match status" value="1"/>
</dbReference>
<evidence type="ECO:0000256" key="7">
    <source>
        <dbReference type="ARBA" id="ARBA00023180"/>
    </source>
</evidence>
<evidence type="ECO:0000256" key="3">
    <source>
        <dbReference type="ARBA" id="ARBA00022729"/>
    </source>
</evidence>
<name>A0A0L6VTY8_9BASI</name>
<dbReference type="Proteomes" id="UP000037035">
    <property type="component" value="Unassembled WGS sequence"/>
</dbReference>
<evidence type="ECO:0000313" key="13">
    <source>
        <dbReference type="Proteomes" id="UP000037035"/>
    </source>
</evidence>
<dbReference type="Pfam" id="PF01735">
    <property type="entry name" value="PLA2_B"/>
    <property type="match status" value="4"/>
</dbReference>
<dbReference type="GO" id="GO:0004622">
    <property type="term" value="F:phosphatidylcholine lysophospholipase activity"/>
    <property type="evidence" value="ECO:0007669"/>
    <property type="project" value="UniProtKB-EC"/>
</dbReference>
<dbReference type="EMBL" id="LAVV01001288">
    <property type="protein sequence ID" value="KNZ63670.1"/>
    <property type="molecule type" value="Genomic_DNA"/>
</dbReference>
<evidence type="ECO:0000256" key="2">
    <source>
        <dbReference type="ARBA" id="ARBA00013274"/>
    </source>
</evidence>
<evidence type="ECO:0000259" key="11">
    <source>
        <dbReference type="PROSITE" id="PS51210"/>
    </source>
</evidence>
<sequence>MSEIFYCRGLRTSAALFFLALWIGSWTPRVTGSKESCHWRRDLAIEASPSGGYEPMKVRCRANFGVRVAGTDAVSDAHWEFGGKKDLLSDKEVDYIMAKAGKSSKLWETYLTRVGLTDFDIANFTARSRPAVPGETLPNIGIAMSGGGIRALIGGAGILDAFDNRNPQAVRAGTAGILQLTNYITGTKKKYTDPCILSISLGARGWWDHDKHMLMDCMQGNKQLPYIHRAQSNCMEADGVEWIYELELGQKLSSGHLTGPQEVQVWLPNQSGRFFNKHSTLRSREWFGLTRRIVFEYAFNSVESYTLSRHLINDTHHGSKVLFSSIRNTTAYKNHQAPFPILLCTSREAHEYSLTTGSTASRKSLRIHRSVSSSLLLLVFLTSGWKNRKRINKIFLLHPFNPVEFGVCHPTLKAYIPLEDLGSQMIAGKPAGEKYPWLLLFVHAQIIGFDNAGFVIGASSNVLSQPGFAKFSWADILPEAYDRITDHIYDEAIVSLNQPGRITASSSSAVPCCHPSQRNSSSFFLEQKKRSHPGNPFYRMGQSMLKGTGYPEEASQNLYLADGGWGGEILPLWPLLQPERKMDVIIAIDFSADGPSMFHGACELVIHPNGTSLFTTYMKTQEEAYKNIPFPKIPDPRGPFSQRGLNKRPSFFGCNENHGPIIIYFPNYFVVANTNHATMKTNYNVQLLWYVEMSERECEEQKGESVQEQKRIATQTKPGEDVSSFESDVESVETILGRAGPISHTAWKQCLACALTDRQLTRDKIPRSPQCQRCFAKYCA</sequence>
<dbReference type="GO" id="GO:0046475">
    <property type="term" value="P:glycerophospholipid catabolic process"/>
    <property type="evidence" value="ECO:0007669"/>
    <property type="project" value="TreeGrafter"/>
</dbReference>
<dbReference type="VEuPathDB" id="FungiDB:VP01_1115g2"/>
<evidence type="ECO:0000256" key="8">
    <source>
        <dbReference type="PROSITE-ProRule" id="PRU00555"/>
    </source>
</evidence>
<evidence type="ECO:0000256" key="4">
    <source>
        <dbReference type="ARBA" id="ARBA00022801"/>
    </source>
</evidence>